<proteinExistence type="predicted"/>
<sequence>MTQEELRYLYCERIKRERQRYIAGVTMIDESLLSKFKLGKVELLPHLFKRLEAYLTGNETGHFEE</sequence>
<dbReference type="OrthoDB" id="2086269at2"/>
<gene>
    <name evidence="1" type="ORF">IO98_11465</name>
</gene>
<name>A0A084JMB8_9FIRM</name>
<dbReference type="Proteomes" id="UP000028525">
    <property type="component" value="Unassembled WGS sequence"/>
</dbReference>
<reference evidence="1 2" key="1">
    <citation type="submission" date="2014-07" db="EMBL/GenBank/DDBJ databases">
        <title>Draft genome of Clostridium celerecrescens 152B isolated from sediments associated with methane hydrate from Krishna Godavari basin.</title>
        <authorList>
            <person name="Honkalas V.S."/>
            <person name="Dabir A.P."/>
            <person name="Arora P."/>
            <person name="Dhakephalkar P.K."/>
        </authorList>
    </citation>
    <scope>NUCLEOTIDE SEQUENCE [LARGE SCALE GENOMIC DNA]</scope>
    <source>
        <strain evidence="1 2">152B</strain>
    </source>
</reference>
<protein>
    <submittedName>
        <fullName evidence="1">Uncharacterized protein</fullName>
    </submittedName>
</protein>
<dbReference type="EMBL" id="JPME01000013">
    <property type="protein sequence ID" value="KEZ90102.1"/>
    <property type="molecule type" value="Genomic_DNA"/>
</dbReference>
<organism evidence="1 2">
    <name type="scientific">Lacrimispora celerecrescens</name>
    <dbReference type="NCBI Taxonomy" id="29354"/>
    <lineage>
        <taxon>Bacteria</taxon>
        <taxon>Bacillati</taxon>
        <taxon>Bacillota</taxon>
        <taxon>Clostridia</taxon>
        <taxon>Lachnospirales</taxon>
        <taxon>Lachnospiraceae</taxon>
        <taxon>Lacrimispora</taxon>
    </lineage>
</organism>
<comment type="caution">
    <text evidence="1">The sequence shown here is derived from an EMBL/GenBank/DDBJ whole genome shotgun (WGS) entry which is preliminary data.</text>
</comment>
<dbReference type="RefSeq" id="WP_038281047.1">
    <property type="nucleotide sequence ID" value="NZ_JPME01000013.1"/>
</dbReference>
<accession>A0A084JMB8</accession>
<dbReference type="AlphaFoldDB" id="A0A084JMB8"/>
<keyword evidence="2" id="KW-1185">Reference proteome</keyword>
<evidence type="ECO:0000313" key="1">
    <source>
        <dbReference type="EMBL" id="KEZ90102.1"/>
    </source>
</evidence>
<evidence type="ECO:0000313" key="2">
    <source>
        <dbReference type="Proteomes" id="UP000028525"/>
    </source>
</evidence>